<dbReference type="InterPro" id="IPR036465">
    <property type="entry name" value="vWFA_dom_sf"/>
</dbReference>
<dbReference type="Gene3D" id="3.40.50.410">
    <property type="entry name" value="von Willebrand factor, type A domain"/>
    <property type="match status" value="2"/>
</dbReference>
<keyword evidence="1" id="KW-0732">Signal</keyword>
<dbReference type="InterPro" id="IPR002035">
    <property type="entry name" value="VWF_A"/>
</dbReference>
<feature type="chain" id="PRO_5002112014" description="VWFA domain-containing protein" evidence="1">
    <location>
        <begin position="25"/>
        <end position="420"/>
    </location>
</feature>
<dbReference type="PRINTS" id="PR00453">
    <property type="entry name" value="VWFADOMAIN"/>
</dbReference>
<evidence type="ECO:0000313" key="3">
    <source>
        <dbReference type="EMBL" id="CEK89368.1"/>
    </source>
</evidence>
<gene>
    <name evidence="3" type="primary">ORF170501</name>
</gene>
<accession>A0A0B7B8N4</accession>
<evidence type="ECO:0000256" key="1">
    <source>
        <dbReference type="SAM" id="SignalP"/>
    </source>
</evidence>
<evidence type="ECO:0000259" key="2">
    <source>
        <dbReference type="PROSITE" id="PS50234"/>
    </source>
</evidence>
<sequence length="420" mass="46430">MQKLNRALLLLQVLVCCFAYSTFAFIPFGRETVVDQGAYIEICKQSPIDLGVVLDSSSSIHPKDFKKAISFLQDFLERFEVNNGPDGVRVSIITYGKGIYPEDGFNLTTYNSKEEVLDAVGQIPHRAGLYTDTGKAIKYLHEVQFAPDVVRPYAEHVALVVTDGNSQEWRLTKQMAEETREDGIKVFAIGVGSGVREEELLNIAGDESRVTKVNNYNELDLITETLAAQTCIQKEKPTTTELPKTEKCGEKTPTDLYYVFNPVTLGLDATAWTTSFISNTIKSEDLDVGFRYGVISGSCPDDEGFDLDEYDSVDDIRERLQQYDTNRLPQLVERLLNDGYSEEKGGRTEARKVAVIVSSGDSKEVDELSDRVAELIENGVTVFIADPSGEGLTVDGATPLTGRSSRLQSETLIGLLCPTK</sequence>
<feature type="domain" description="VWFA" evidence="2">
    <location>
        <begin position="49"/>
        <end position="226"/>
    </location>
</feature>
<dbReference type="AlphaFoldDB" id="A0A0B7B8N4"/>
<dbReference type="EMBL" id="HACG01042503">
    <property type="protein sequence ID" value="CEK89368.1"/>
    <property type="molecule type" value="Transcribed_RNA"/>
</dbReference>
<organism evidence="3">
    <name type="scientific">Arion vulgaris</name>
    <dbReference type="NCBI Taxonomy" id="1028688"/>
    <lineage>
        <taxon>Eukaryota</taxon>
        <taxon>Metazoa</taxon>
        <taxon>Spiralia</taxon>
        <taxon>Lophotrochozoa</taxon>
        <taxon>Mollusca</taxon>
        <taxon>Gastropoda</taxon>
        <taxon>Heterobranchia</taxon>
        <taxon>Euthyneura</taxon>
        <taxon>Panpulmonata</taxon>
        <taxon>Eupulmonata</taxon>
        <taxon>Stylommatophora</taxon>
        <taxon>Helicina</taxon>
        <taxon>Arionoidea</taxon>
        <taxon>Arionidae</taxon>
        <taxon>Arion</taxon>
    </lineage>
</organism>
<dbReference type="InterPro" id="IPR050525">
    <property type="entry name" value="ECM_Assembly_Org"/>
</dbReference>
<dbReference type="PROSITE" id="PS50234">
    <property type="entry name" value="VWFA"/>
    <property type="match status" value="1"/>
</dbReference>
<dbReference type="SUPFAM" id="SSF53300">
    <property type="entry name" value="vWA-like"/>
    <property type="match status" value="2"/>
</dbReference>
<dbReference type="SMART" id="SM00327">
    <property type="entry name" value="VWA"/>
    <property type="match status" value="1"/>
</dbReference>
<name>A0A0B7B8N4_9EUPU</name>
<proteinExistence type="predicted"/>
<dbReference type="PANTHER" id="PTHR24020:SF87">
    <property type="entry name" value="COLLAGEN ALPHA-1(VI) CHAIN-LIKE"/>
    <property type="match status" value="1"/>
</dbReference>
<reference evidence="3" key="1">
    <citation type="submission" date="2014-12" db="EMBL/GenBank/DDBJ databases">
        <title>Insight into the proteome of Arion vulgaris.</title>
        <authorList>
            <person name="Aradska J."/>
            <person name="Bulat T."/>
            <person name="Smidak R."/>
            <person name="Sarate P."/>
            <person name="Gangsoo J."/>
            <person name="Sialana F."/>
            <person name="Bilban M."/>
            <person name="Lubec G."/>
        </authorList>
    </citation>
    <scope>NUCLEOTIDE SEQUENCE</scope>
    <source>
        <tissue evidence="3">Skin</tissue>
    </source>
</reference>
<feature type="signal peptide" evidence="1">
    <location>
        <begin position="1"/>
        <end position="24"/>
    </location>
</feature>
<dbReference type="CDD" id="cd01450">
    <property type="entry name" value="vWFA_subfamily_ECM"/>
    <property type="match status" value="1"/>
</dbReference>
<dbReference type="Pfam" id="PF00092">
    <property type="entry name" value="VWA"/>
    <property type="match status" value="2"/>
</dbReference>
<dbReference type="PANTHER" id="PTHR24020">
    <property type="entry name" value="COLLAGEN ALPHA"/>
    <property type="match status" value="1"/>
</dbReference>
<protein>
    <recommendedName>
        <fullName evidence="2">VWFA domain-containing protein</fullName>
    </recommendedName>
</protein>